<feature type="compositionally biased region" description="Acidic residues" evidence="2">
    <location>
        <begin position="824"/>
        <end position="840"/>
    </location>
</feature>
<evidence type="ECO:0000256" key="2">
    <source>
        <dbReference type="SAM" id="MobiDB-lite"/>
    </source>
</evidence>
<evidence type="ECO:0000259" key="3">
    <source>
        <dbReference type="Pfam" id="PF03914"/>
    </source>
</evidence>
<feature type="region of interest" description="Disordered" evidence="2">
    <location>
        <begin position="549"/>
        <end position="591"/>
    </location>
</feature>
<feature type="region of interest" description="Disordered" evidence="2">
    <location>
        <begin position="869"/>
        <end position="893"/>
    </location>
</feature>
<dbReference type="AlphaFoldDB" id="A0AAQ4D564"/>
<dbReference type="GO" id="GO:0005634">
    <property type="term" value="C:nucleus"/>
    <property type="evidence" value="ECO:0007669"/>
    <property type="project" value="UniProtKB-ARBA"/>
</dbReference>
<feature type="compositionally biased region" description="Basic and acidic residues" evidence="2">
    <location>
        <begin position="755"/>
        <end position="771"/>
    </location>
</feature>
<comment type="caution">
    <text evidence="4">The sequence shown here is derived from an EMBL/GenBank/DDBJ whole genome shotgun (WGS) entry which is preliminary data.</text>
</comment>
<feature type="compositionally biased region" description="Acidic residues" evidence="2">
    <location>
        <begin position="869"/>
        <end position="878"/>
    </location>
</feature>
<proteinExistence type="inferred from homology"/>
<sequence>MHSRKVVSENGNNGGAHVILARTMAGDVRSDNATRKKRQKDALPIHKVFEKTSNKLRSDASKPTVADEVSEAIKFNQMLVKPNKKWYEQLPEDDCAPVLDNPPELVSAKRKLAENLFEHDKALYKKQTESRSRASEMRWVKTVLAKGVLADKVAAHTLLIQESPVHNLASLDALVAMVTPKGKKECLLAMDALRDLFLSDLLVPDKKLIPFSQRPLAGLSGSGVVESRTLLLWHFEDLLKQRYASFLQSLETASFDQVEKLKLRAVTCMFHMLTYHPELEVLLLERLINKLGDRTNAVASRVSHHLTQLTNHHPLMKPKMLTEVERFVYRPNVAPKAQYYALCFLSQLLLSDDEVSLARSLVSFYFTFFKKCVQRSKVADARTMKVLLTGVNRAFPYARTADAEGLPEDQVNLMFRLVHLTDFNIAVQALTLLFQILDAKSSLSDRFYGALYRKALDPALEHSTHQTMFLNLLYKSLKRDTENNRVKAFLKRLLQACLYRSPHLACGILFLVSEVLKLRPMLLETQTFDDAAAADEAPKLEQERLVCQDDGDSDGEHYDDAPDDSDEEKEPVAANLQLSDSTSRQRGAASKKQSVASWVHTKLTVVDESGAMTTTQRRRTGYDPLARNPLYCGAEGCPAWELRHLSRHHHPSVALFAERILRGQAVAYPGDPLQDFTLSRFLDRFVYRNPKATGAGEPRIEDLASNIFGKRRQYMPTGVRKMDVLSRQYQQQVEANIPPEETFLYRYFKQERDRRKAEKNDVEEKKKKKADDDEELGSDVESVASDDVAEVLDMFEPGVDGELDFASAFSGGSKKRRKGRAESDDSGEEEGSDDDDDLEGLEDDEEYQEALKGLPLDKHGAAIREEDIEFSDEDDDFGTESKPSKQKPAKGKAKGFDLSNLVASAEEFSHLLEDTAGGVDTTTSQAVSNRDKANVGKPCSHVPGTYDFPVHMLKVTGSKNVQPFRLSLLTVTRNTVVFRAFRSL</sequence>
<evidence type="ECO:0000313" key="4">
    <source>
        <dbReference type="EMBL" id="KAK8757604.1"/>
    </source>
</evidence>
<keyword evidence="5" id="KW-1185">Reference proteome</keyword>
<dbReference type="InterPro" id="IPR040155">
    <property type="entry name" value="CEBPZ/Mak21-like"/>
</dbReference>
<feature type="compositionally biased region" description="Polar residues" evidence="2">
    <location>
        <begin position="576"/>
        <end position="591"/>
    </location>
</feature>
<evidence type="ECO:0000313" key="5">
    <source>
        <dbReference type="Proteomes" id="UP001321473"/>
    </source>
</evidence>
<dbReference type="PANTHER" id="PTHR12048:SF0">
    <property type="entry name" value="CCAAT_ENHANCER-BINDING PROTEIN ZETA"/>
    <property type="match status" value="1"/>
</dbReference>
<dbReference type="InterPro" id="IPR016024">
    <property type="entry name" value="ARM-type_fold"/>
</dbReference>
<dbReference type="SUPFAM" id="SSF48371">
    <property type="entry name" value="ARM repeat"/>
    <property type="match status" value="1"/>
</dbReference>
<gene>
    <name evidence="4" type="ORF">V5799_004761</name>
</gene>
<organism evidence="4 5">
    <name type="scientific">Amblyomma americanum</name>
    <name type="common">Lone star tick</name>
    <dbReference type="NCBI Taxonomy" id="6943"/>
    <lineage>
        <taxon>Eukaryota</taxon>
        <taxon>Metazoa</taxon>
        <taxon>Ecdysozoa</taxon>
        <taxon>Arthropoda</taxon>
        <taxon>Chelicerata</taxon>
        <taxon>Arachnida</taxon>
        <taxon>Acari</taxon>
        <taxon>Parasitiformes</taxon>
        <taxon>Ixodida</taxon>
        <taxon>Ixodoidea</taxon>
        <taxon>Ixodidae</taxon>
        <taxon>Amblyomminae</taxon>
        <taxon>Amblyomma</taxon>
    </lineage>
</organism>
<dbReference type="Proteomes" id="UP001321473">
    <property type="component" value="Unassembled WGS sequence"/>
</dbReference>
<dbReference type="PANTHER" id="PTHR12048">
    <property type="entry name" value="CCAAT-BINDING FACTOR-RELATED"/>
    <property type="match status" value="1"/>
</dbReference>
<evidence type="ECO:0000256" key="1">
    <source>
        <dbReference type="ARBA" id="ARBA00007797"/>
    </source>
</evidence>
<reference evidence="4 5" key="1">
    <citation type="journal article" date="2023" name="Arcadia Sci">
        <title>De novo assembly of a long-read Amblyomma americanum tick genome.</title>
        <authorList>
            <person name="Chou S."/>
            <person name="Poskanzer K.E."/>
            <person name="Rollins M."/>
            <person name="Thuy-Boun P.S."/>
        </authorList>
    </citation>
    <scope>NUCLEOTIDE SEQUENCE [LARGE SCALE GENOMIC DNA]</scope>
    <source>
        <strain evidence="4">F_SG_1</strain>
        <tissue evidence="4">Salivary glands</tissue>
    </source>
</reference>
<feature type="region of interest" description="Disordered" evidence="2">
    <location>
        <begin position="755"/>
        <end position="785"/>
    </location>
</feature>
<protein>
    <recommendedName>
        <fullName evidence="3">CCAAT-binding factor domain-containing protein</fullName>
    </recommendedName>
</protein>
<accession>A0AAQ4D564</accession>
<dbReference type="Pfam" id="PF03914">
    <property type="entry name" value="CBF"/>
    <property type="match status" value="1"/>
</dbReference>
<comment type="similarity">
    <text evidence="1">Belongs to the CBF/MAK21 family.</text>
</comment>
<dbReference type="InterPro" id="IPR005612">
    <property type="entry name" value="CCAAT-binding_factor"/>
</dbReference>
<name>A0AAQ4D564_AMBAM</name>
<feature type="domain" description="CCAAT-binding factor" evidence="3">
    <location>
        <begin position="426"/>
        <end position="657"/>
    </location>
</feature>
<feature type="compositionally biased region" description="Basic residues" evidence="2">
    <location>
        <begin position="884"/>
        <end position="893"/>
    </location>
</feature>
<feature type="region of interest" description="Disordered" evidence="2">
    <location>
        <begin position="802"/>
        <end position="840"/>
    </location>
</feature>
<dbReference type="EMBL" id="JARKHS020035055">
    <property type="protein sequence ID" value="KAK8757604.1"/>
    <property type="molecule type" value="Genomic_DNA"/>
</dbReference>